<dbReference type="GO" id="GO:0016758">
    <property type="term" value="F:hexosyltransferase activity"/>
    <property type="evidence" value="ECO:0007669"/>
    <property type="project" value="UniProtKB-ARBA"/>
</dbReference>
<dbReference type="Pfam" id="PF00535">
    <property type="entry name" value="Glycos_transf_2"/>
    <property type="match status" value="1"/>
</dbReference>
<evidence type="ECO:0000313" key="3">
    <source>
        <dbReference type="EMBL" id="MDQ0417335.1"/>
    </source>
</evidence>
<name>A0AAJ1TEA7_9BACL</name>
<feature type="domain" description="Glycosyltransferase 2-like" evidence="2">
    <location>
        <begin position="22"/>
        <end position="144"/>
    </location>
</feature>
<dbReference type="RefSeq" id="WP_307252332.1">
    <property type="nucleotide sequence ID" value="NZ_JAUSUV010000006.1"/>
</dbReference>
<sequence>MSQGLKRMFMTQEKNLYLPKVSVLISACNRPHMLKTTLESVLAQTYPNIEIIIGDQSTDNEVEFLVESYLKDYDHIKYFRSAETGRNLFGLTNTLTLFSMATGEFVNFLHDYDFFHREKIEKMVNCFLRFPNVKLVTSYRQIVDEAGNELPPVVRTAKLFHKDSLISGKELGKYMLSQFTNSIGESTTVLFRKSDLKEGWARYGDVHHVVLSDVATWMALLSQGDAVYIAEPLSYSRLHRDQNQVNQADLELGHMAEWASILLSSFESQLIEMEEYQGYIRKWSDRWKSRIDELMASENHAFIMQGMRNKCMKLVEDIPQIYSL</sequence>
<evidence type="ECO:0000313" key="4">
    <source>
        <dbReference type="Proteomes" id="UP001238450"/>
    </source>
</evidence>
<proteinExistence type="inferred from homology"/>
<dbReference type="Gene3D" id="3.90.550.10">
    <property type="entry name" value="Spore Coat Polysaccharide Biosynthesis Protein SpsA, Chain A"/>
    <property type="match status" value="1"/>
</dbReference>
<dbReference type="PANTHER" id="PTHR22916:SF3">
    <property type="entry name" value="UDP-GLCNAC:BETAGAL BETA-1,3-N-ACETYLGLUCOSAMINYLTRANSFERASE-LIKE PROTEIN 1"/>
    <property type="match status" value="1"/>
</dbReference>
<reference evidence="3 4" key="1">
    <citation type="submission" date="2023-07" db="EMBL/GenBank/DDBJ databases">
        <title>Genomic Encyclopedia of Type Strains, Phase IV (KMG-IV): sequencing the most valuable type-strain genomes for metagenomic binning, comparative biology and taxonomic classification.</title>
        <authorList>
            <person name="Goeker M."/>
        </authorList>
    </citation>
    <scope>NUCLEOTIDE SEQUENCE [LARGE SCALE GENOMIC DNA]</scope>
    <source>
        <strain evidence="3 4">DSM 46876</strain>
    </source>
</reference>
<dbReference type="AlphaFoldDB" id="A0AAJ1TEA7"/>
<accession>A0AAJ1TEA7</accession>
<dbReference type="PANTHER" id="PTHR22916">
    <property type="entry name" value="GLYCOSYLTRANSFERASE"/>
    <property type="match status" value="1"/>
</dbReference>
<organism evidence="3 4">
    <name type="scientific">Croceifilum oryzae</name>
    <dbReference type="NCBI Taxonomy" id="1553429"/>
    <lineage>
        <taxon>Bacteria</taxon>
        <taxon>Bacillati</taxon>
        <taxon>Bacillota</taxon>
        <taxon>Bacilli</taxon>
        <taxon>Bacillales</taxon>
        <taxon>Thermoactinomycetaceae</taxon>
        <taxon>Croceifilum</taxon>
    </lineage>
</organism>
<dbReference type="InterPro" id="IPR029044">
    <property type="entry name" value="Nucleotide-diphossugar_trans"/>
</dbReference>
<protein>
    <submittedName>
        <fullName evidence="3">Glycosyltransferase involved in cell wall biosynthesis</fullName>
    </submittedName>
</protein>
<dbReference type="CDD" id="cd00761">
    <property type="entry name" value="Glyco_tranf_GTA_type"/>
    <property type="match status" value="1"/>
</dbReference>
<dbReference type="Proteomes" id="UP001238450">
    <property type="component" value="Unassembled WGS sequence"/>
</dbReference>
<evidence type="ECO:0000259" key="2">
    <source>
        <dbReference type="Pfam" id="PF00535"/>
    </source>
</evidence>
<gene>
    <name evidence="3" type="ORF">J2Z48_001508</name>
</gene>
<comment type="similarity">
    <text evidence="1">Belongs to the glycosyltransferase 2 family.</text>
</comment>
<dbReference type="SUPFAM" id="SSF53448">
    <property type="entry name" value="Nucleotide-diphospho-sugar transferases"/>
    <property type="match status" value="1"/>
</dbReference>
<comment type="caution">
    <text evidence="3">The sequence shown here is derived from an EMBL/GenBank/DDBJ whole genome shotgun (WGS) entry which is preliminary data.</text>
</comment>
<evidence type="ECO:0000256" key="1">
    <source>
        <dbReference type="ARBA" id="ARBA00006739"/>
    </source>
</evidence>
<keyword evidence="4" id="KW-1185">Reference proteome</keyword>
<dbReference type="EMBL" id="JAUSUV010000006">
    <property type="protein sequence ID" value="MDQ0417335.1"/>
    <property type="molecule type" value="Genomic_DNA"/>
</dbReference>
<dbReference type="InterPro" id="IPR001173">
    <property type="entry name" value="Glyco_trans_2-like"/>
</dbReference>